<evidence type="ECO:0000313" key="1">
    <source>
        <dbReference type="EMBL" id="QRD03609.1"/>
    </source>
</evidence>
<organism evidence="1 2">
    <name type="scientific">Phaeosphaeria nodorum (strain SN15 / ATCC MYA-4574 / FGSC 10173)</name>
    <name type="common">Glume blotch fungus</name>
    <name type="synonym">Parastagonospora nodorum</name>
    <dbReference type="NCBI Taxonomy" id="321614"/>
    <lineage>
        <taxon>Eukaryota</taxon>
        <taxon>Fungi</taxon>
        <taxon>Dikarya</taxon>
        <taxon>Ascomycota</taxon>
        <taxon>Pezizomycotina</taxon>
        <taxon>Dothideomycetes</taxon>
        <taxon>Pleosporomycetidae</taxon>
        <taxon>Pleosporales</taxon>
        <taxon>Pleosporineae</taxon>
        <taxon>Phaeosphaeriaceae</taxon>
        <taxon>Parastagonospora</taxon>
    </lineage>
</organism>
<dbReference type="Proteomes" id="UP000663193">
    <property type="component" value="Chromosome 15"/>
</dbReference>
<dbReference type="AlphaFoldDB" id="A0A7U2FG47"/>
<reference evidence="2" key="1">
    <citation type="journal article" date="2021" name="BMC Genomics">
        <title>Chromosome-level genome assembly and manually-curated proteome of model necrotroph Parastagonospora nodorum Sn15 reveals a genome-wide trove of candidate effector homologs, and redundancy of virulence-related functions within an accessory chromosome.</title>
        <authorList>
            <person name="Bertazzoni S."/>
            <person name="Jones D.A.B."/>
            <person name="Phan H.T."/>
            <person name="Tan K.-C."/>
            <person name="Hane J.K."/>
        </authorList>
    </citation>
    <scope>NUCLEOTIDE SEQUENCE [LARGE SCALE GENOMIC DNA]</scope>
    <source>
        <strain evidence="2">SN15 / ATCC MYA-4574 / FGSC 10173)</strain>
    </source>
</reference>
<name>A0A7U2FG47_PHANO</name>
<keyword evidence="2" id="KW-1185">Reference proteome</keyword>
<gene>
    <name evidence="1" type="ORF">JI435_419980</name>
</gene>
<sequence>MTSASRLLLSHLHPSSSPPLRPFSLNFCIVLSPVASGHVRPTRPCMFLTGFPWCPVQSRHSE</sequence>
<evidence type="ECO:0000313" key="2">
    <source>
        <dbReference type="Proteomes" id="UP000663193"/>
    </source>
</evidence>
<dbReference type="VEuPathDB" id="FungiDB:JI435_419980"/>
<accession>A0A7U2FG47</accession>
<proteinExistence type="predicted"/>
<dbReference type="EMBL" id="CP069037">
    <property type="protein sequence ID" value="QRD03609.1"/>
    <property type="molecule type" value="Genomic_DNA"/>
</dbReference>
<protein>
    <submittedName>
        <fullName evidence="1">Uncharacterized protein</fullName>
    </submittedName>
</protein>